<dbReference type="PANTHER" id="PTHR12832">
    <property type="entry name" value="TESTIS-SPECIFIC PROTEIN PBS13 T-COMPLEX 11"/>
    <property type="match status" value="1"/>
</dbReference>
<evidence type="ECO:0000313" key="3">
    <source>
        <dbReference type="EMBL" id="OAA67134.1"/>
    </source>
</evidence>
<feature type="compositionally biased region" description="Gly residues" evidence="2">
    <location>
        <begin position="1"/>
        <end position="11"/>
    </location>
</feature>
<evidence type="ECO:0000313" key="4">
    <source>
        <dbReference type="Proteomes" id="UP000076874"/>
    </source>
</evidence>
<comment type="similarity">
    <text evidence="1">Belongs to the TCP11 family.</text>
</comment>
<feature type="compositionally biased region" description="Polar residues" evidence="2">
    <location>
        <begin position="144"/>
        <end position="154"/>
    </location>
</feature>
<dbReference type="EMBL" id="AZHD01000002">
    <property type="protein sequence ID" value="OAA67134.1"/>
    <property type="molecule type" value="Genomic_DNA"/>
</dbReference>
<accession>A0A167Z5W2</accession>
<comment type="caution">
    <text evidence="3">The sequence shown here is derived from an EMBL/GenBank/DDBJ whole genome shotgun (WGS) entry which is preliminary data.</text>
</comment>
<reference evidence="3 4" key="1">
    <citation type="journal article" date="2016" name="Genome Biol. Evol.">
        <title>Divergent and convergent evolution of fungal pathogenicity.</title>
        <authorList>
            <person name="Shang Y."/>
            <person name="Xiao G."/>
            <person name="Zheng P."/>
            <person name="Cen K."/>
            <person name="Zhan S."/>
            <person name="Wang C."/>
        </authorList>
    </citation>
    <scope>NUCLEOTIDE SEQUENCE [LARGE SCALE GENOMIC DNA]</scope>
    <source>
        <strain evidence="3 4">RCEF 264</strain>
    </source>
</reference>
<name>A0A167Z5W2_9HYPO</name>
<sequence length="884" mass="99905">MSEQGGSGGIDGTLTSGRTRGQPENDAASIETTSETRSSPTPQGGVSTKFVSTRIPWEQDPRSSVGAANGSRSPPVVDTPASSMSYQPSQPSTSMPAQAQLHQQSSQQEQEQEQQQQQQQKEMEGERLPKHQERRQTLSKQRRFSQNIQQSQPHQDMLLAQQRQSHEHQELGQEQRLQQESWRIQQQQQQQQQERQQQQEQQQQQRQQEQQEQEHRRQQQQEQQRKQQHRQLHQQQVQQQQDFQRHHHRHHHHNDQLQQEQRPQKIEPPVTKATLSELDVGKMIHNPKLRHDINYDPELHFRPNLDGEKGRRKQEKAQQFWKTLRNELMQFVTDRDEFLKTHGPNDDWCLPALLRAVRDIIQTLVPARDRELLDEGLNVPLLMQQFARGVVDLEKLASWLSSVLKLHCAPMRDDWVDEMYGELSRGNRDNDVDELVKGMSSLLSVLEAMKLDVANHQIRCLRHLLIEDTVHFEQRFFYKKIQNRRMCINAARRWYDQARADLTGLGVRHRQAFGETAAFFNALSRLLLPSVDVGQVPNTFLFDEDRILKLRSDMFDAINLEICMKVYELAEIDEVTAAATAAAAAAATNQSSHQPGITSVPGYLTQRFSQPGRGDAWTTSSASSSSIFDFNTTPLSTMSASPASSRPSSLDFSACGSTFVSPRNSGAPAFGSVGVTPPGQPTDFADARSRAQNLYSCLVALLHTAAPGARPTQRWDDLWPKMAVEIYRTLSCTQQERQHLSLEQIEQRLESSLRFGPHTIRQEVEHAFRERLVSALARRVKDFKTMPCVGLFVAAASGRIHPASARTSEATATSTATAAAAAAAAASALASQNSRTVDPREDGGIEDMATRLAHLGLIHWRVWGQLVYDPQPSPSADGTTTIPV</sequence>
<evidence type="ECO:0000256" key="2">
    <source>
        <dbReference type="SAM" id="MobiDB-lite"/>
    </source>
</evidence>
<feature type="compositionally biased region" description="Basic and acidic residues" evidence="2">
    <location>
        <begin position="164"/>
        <end position="173"/>
    </location>
</feature>
<feature type="region of interest" description="Disordered" evidence="2">
    <location>
        <begin position="294"/>
        <end position="317"/>
    </location>
</feature>
<organism evidence="3 4">
    <name type="scientific">Niveomyces insectorum RCEF 264</name>
    <dbReference type="NCBI Taxonomy" id="1081102"/>
    <lineage>
        <taxon>Eukaryota</taxon>
        <taxon>Fungi</taxon>
        <taxon>Dikarya</taxon>
        <taxon>Ascomycota</taxon>
        <taxon>Pezizomycotina</taxon>
        <taxon>Sordariomycetes</taxon>
        <taxon>Hypocreomycetidae</taxon>
        <taxon>Hypocreales</taxon>
        <taxon>Cordycipitaceae</taxon>
        <taxon>Niveomyces</taxon>
    </lineage>
</organism>
<feature type="compositionally biased region" description="Low complexity" evidence="2">
    <location>
        <begin position="29"/>
        <end position="42"/>
    </location>
</feature>
<protein>
    <submittedName>
        <fullName evidence="3">Cyclic-AMP-mediated signaling protein</fullName>
    </submittedName>
</protein>
<dbReference type="STRING" id="1081102.A0A167Z5W2"/>
<dbReference type="Pfam" id="PF05794">
    <property type="entry name" value="Tcp11"/>
    <property type="match status" value="2"/>
</dbReference>
<dbReference type="PANTHER" id="PTHR12832:SF11">
    <property type="entry name" value="LD23868P"/>
    <property type="match status" value="1"/>
</dbReference>
<dbReference type="OrthoDB" id="276323at2759"/>
<dbReference type="Proteomes" id="UP000076874">
    <property type="component" value="Unassembled WGS sequence"/>
</dbReference>
<feature type="compositionally biased region" description="Basic and acidic residues" evidence="2">
    <location>
        <begin position="212"/>
        <end position="225"/>
    </location>
</feature>
<feature type="compositionally biased region" description="Low complexity" evidence="2">
    <location>
        <begin position="233"/>
        <end position="242"/>
    </location>
</feature>
<gene>
    <name evidence="3" type="ORF">SPI_01710</name>
</gene>
<feature type="region of interest" description="Disordered" evidence="2">
    <location>
        <begin position="1"/>
        <end position="187"/>
    </location>
</feature>
<proteinExistence type="inferred from homology"/>
<dbReference type="GO" id="GO:0010737">
    <property type="term" value="P:protein kinase A signaling"/>
    <property type="evidence" value="ECO:0007669"/>
    <property type="project" value="TreeGrafter"/>
</dbReference>
<feature type="compositionally biased region" description="Basic and acidic residues" evidence="2">
    <location>
        <begin position="294"/>
        <end position="309"/>
    </location>
</feature>
<feature type="compositionally biased region" description="Low complexity" evidence="2">
    <location>
        <begin position="174"/>
        <end position="187"/>
    </location>
</feature>
<feature type="compositionally biased region" description="Basic and acidic residues" evidence="2">
    <location>
        <begin position="121"/>
        <end position="136"/>
    </location>
</feature>
<evidence type="ECO:0000256" key="1">
    <source>
        <dbReference type="ARBA" id="ARBA00010954"/>
    </source>
</evidence>
<dbReference type="InterPro" id="IPR008862">
    <property type="entry name" value="Tcp11"/>
</dbReference>
<keyword evidence="4" id="KW-1185">Reference proteome</keyword>
<feature type="compositionally biased region" description="Polar residues" evidence="2">
    <location>
        <begin position="80"/>
        <end position="102"/>
    </location>
</feature>
<feature type="region of interest" description="Disordered" evidence="2">
    <location>
        <begin position="207"/>
        <end position="274"/>
    </location>
</feature>
<dbReference type="AlphaFoldDB" id="A0A167Z5W2"/>
<feature type="compositionally biased region" description="Low complexity" evidence="2">
    <location>
        <begin position="103"/>
        <end position="120"/>
    </location>
</feature>